<dbReference type="PANTHER" id="PTHR34009:SF2">
    <property type="entry name" value="PROTEIN STAR"/>
    <property type="match status" value="1"/>
</dbReference>
<dbReference type="GO" id="GO:0016197">
    <property type="term" value="P:endosomal transport"/>
    <property type="evidence" value="ECO:0007669"/>
    <property type="project" value="TreeGrafter"/>
</dbReference>
<dbReference type="InterPro" id="IPR006342">
    <property type="entry name" value="FkbM_mtfrase"/>
</dbReference>
<evidence type="ECO:0000313" key="3">
    <source>
        <dbReference type="EMBL" id="CAE7247706.1"/>
    </source>
</evidence>
<keyword evidence="4" id="KW-1185">Reference proteome</keyword>
<feature type="signal peptide" evidence="1">
    <location>
        <begin position="1"/>
        <end position="25"/>
    </location>
</feature>
<dbReference type="Gene3D" id="3.40.50.150">
    <property type="entry name" value="Vaccinia Virus protein VP39"/>
    <property type="match status" value="1"/>
</dbReference>
<dbReference type="GO" id="GO:0005886">
    <property type="term" value="C:plasma membrane"/>
    <property type="evidence" value="ECO:0007669"/>
    <property type="project" value="TreeGrafter"/>
</dbReference>
<dbReference type="OrthoDB" id="2154188at2759"/>
<reference evidence="3" key="1">
    <citation type="submission" date="2021-02" db="EMBL/GenBank/DDBJ databases">
        <authorList>
            <person name="Dougan E. K."/>
            <person name="Rhodes N."/>
            <person name="Thang M."/>
            <person name="Chan C."/>
        </authorList>
    </citation>
    <scope>NUCLEOTIDE SEQUENCE</scope>
</reference>
<dbReference type="PANTHER" id="PTHR34009">
    <property type="entry name" value="PROTEIN STAR"/>
    <property type="match status" value="1"/>
</dbReference>
<evidence type="ECO:0000256" key="1">
    <source>
        <dbReference type="SAM" id="SignalP"/>
    </source>
</evidence>
<gene>
    <name evidence="3" type="ORF">SPIL2461_LOCUS4603</name>
</gene>
<dbReference type="InterPro" id="IPR029063">
    <property type="entry name" value="SAM-dependent_MTases_sf"/>
</dbReference>
<comment type="caution">
    <text evidence="3">The sequence shown here is derived from an EMBL/GenBank/DDBJ whole genome shotgun (WGS) entry which is preliminary data.</text>
</comment>
<organism evidence="3 4">
    <name type="scientific">Symbiodinium pilosum</name>
    <name type="common">Dinoflagellate</name>
    <dbReference type="NCBI Taxonomy" id="2952"/>
    <lineage>
        <taxon>Eukaryota</taxon>
        <taxon>Sar</taxon>
        <taxon>Alveolata</taxon>
        <taxon>Dinophyceae</taxon>
        <taxon>Suessiales</taxon>
        <taxon>Symbiodiniaceae</taxon>
        <taxon>Symbiodinium</taxon>
    </lineage>
</organism>
<dbReference type="SUPFAM" id="SSF53335">
    <property type="entry name" value="S-adenosyl-L-methionine-dependent methyltransferases"/>
    <property type="match status" value="1"/>
</dbReference>
<keyword evidence="1" id="KW-0732">Signal</keyword>
<feature type="chain" id="PRO_5032282328" description="Methyltransferase FkbM domain-containing protein" evidence="1">
    <location>
        <begin position="26"/>
        <end position="330"/>
    </location>
</feature>
<evidence type="ECO:0000313" key="4">
    <source>
        <dbReference type="Proteomes" id="UP000649617"/>
    </source>
</evidence>
<dbReference type="EMBL" id="CAJNIZ010006169">
    <property type="protein sequence ID" value="CAE7247706.1"/>
    <property type="molecule type" value="Genomic_DNA"/>
</dbReference>
<proteinExistence type="predicted"/>
<evidence type="ECO:0000259" key="2">
    <source>
        <dbReference type="Pfam" id="PF05050"/>
    </source>
</evidence>
<dbReference type="Pfam" id="PF05050">
    <property type="entry name" value="Methyltransf_21"/>
    <property type="match status" value="1"/>
</dbReference>
<dbReference type="GO" id="GO:0031902">
    <property type="term" value="C:late endosome membrane"/>
    <property type="evidence" value="ECO:0007669"/>
    <property type="project" value="TreeGrafter"/>
</dbReference>
<dbReference type="GO" id="GO:0005794">
    <property type="term" value="C:Golgi apparatus"/>
    <property type="evidence" value="ECO:0007669"/>
    <property type="project" value="TreeGrafter"/>
</dbReference>
<feature type="domain" description="Methyltransferase FkbM" evidence="2">
    <location>
        <begin position="136"/>
        <end position="280"/>
    </location>
</feature>
<dbReference type="GO" id="GO:0005789">
    <property type="term" value="C:endoplasmic reticulum membrane"/>
    <property type="evidence" value="ECO:0007669"/>
    <property type="project" value="TreeGrafter"/>
</dbReference>
<dbReference type="GO" id="GO:0006888">
    <property type="term" value="P:endoplasmic reticulum to Golgi vesicle-mediated transport"/>
    <property type="evidence" value="ECO:0007669"/>
    <property type="project" value="TreeGrafter"/>
</dbReference>
<protein>
    <recommendedName>
        <fullName evidence="2">Methyltransferase FkbM domain-containing protein</fullName>
    </recommendedName>
</protein>
<sequence>MRVLLAQHLTLVGVLLGLCSHGLCSSDCDEATDVFCAVQAPIAPKAPRFEKGTMVCFGGDCQSPLTAHTWKKQWQNYLASGAESKLQGPLDHCCPACDSILTRGCSNSREEEHIFVSHIRPFMPQGRDTPPVFVELGAYDGWHETNTHFLESCLGWKGLMIEGKPTTFKTLQRNRPNTVKISSAICNETTTVNFGGDRTGAHVAGGSAVVPCAPLQSFFDTLNIQHISFFSLDVEGYELYVLNSVDWRKASIAALVVEELQRHKEKNGAVRKLLKDAGYDLLGSSCWNQKACDSFWINKKFVDVEAAKQHLLKNPFPGAYEIDKCRPAAA</sequence>
<dbReference type="Proteomes" id="UP000649617">
    <property type="component" value="Unassembled WGS sequence"/>
</dbReference>
<accession>A0A812LHM2</accession>
<name>A0A812LHM2_SYMPI</name>
<dbReference type="InterPro" id="IPR053202">
    <property type="entry name" value="EGF_Rcpt_Signaling_Reg"/>
</dbReference>
<dbReference type="AlphaFoldDB" id="A0A812LHM2"/>